<organism evidence="1">
    <name type="scientific">Lepeophtheirus salmonis</name>
    <name type="common">Salmon louse</name>
    <name type="synonym">Caligus salmonis</name>
    <dbReference type="NCBI Taxonomy" id="72036"/>
    <lineage>
        <taxon>Eukaryota</taxon>
        <taxon>Metazoa</taxon>
        <taxon>Ecdysozoa</taxon>
        <taxon>Arthropoda</taxon>
        <taxon>Crustacea</taxon>
        <taxon>Multicrustacea</taxon>
        <taxon>Hexanauplia</taxon>
        <taxon>Copepoda</taxon>
        <taxon>Siphonostomatoida</taxon>
        <taxon>Caligidae</taxon>
        <taxon>Lepeophtheirus</taxon>
    </lineage>
</organism>
<sequence length="55" mass="6451">MERAKKLRSWILKNYVSTVKKSNLMHYFWFGNFENKVNAIPHPILDSVKTVIISG</sequence>
<proteinExistence type="predicted"/>
<protein>
    <submittedName>
        <fullName evidence="1">Uncharacterized protein</fullName>
    </submittedName>
</protein>
<reference evidence="1" key="1">
    <citation type="submission" date="2014-05" db="EMBL/GenBank/DDBJ databases">
        <authorList>
            <person name="Chronopoulou M."/>
        </authorList>
    </citation>
    <scope>NUCLEOTIDE SEQUENCE</scope>
    <source>
        <tissue evidence="1">Whole organism</tissue>
    </source>
</reference>
<accession>A0A0K2ULW8</accession>
<evidence type="ECO:0000313" key="1">
    <source>
        <dbReference type="EMBL" id="CDW38852.1"/>
    </source>
</evidence>
<dbReference type="AlphaFoldDB" id="A0A0K2ULW8"/>
<name>A0A0K2ULW8_LEPSM</name>
<dbReference type="EMBL" id="HACA01021491">
    <property type="protein sequence ID" value="CDW38852.1"/>
    <property type="molecule type" value="Transcribed_RNA"/>
</dbReference>